<dbReference type="PANTHER" id="PTHR42905">
    <property type="entry name" value="PHOSPHOENOLPYRUVATE CARBOXYLASE"/>
    <property type="match status" value="1"/>
</dbReference>
<evidence type="ECO:0000313" key="2">
    <source>
        <dbReference type="Proteomes" id="UP000295391"/>
    </source>
</evidence>
<dbReference type="RefSeq" id="WP_166638890.1">
    <property type="nucleotide sequence ID" value="NZ_SNYR01000001.1"/>
</dbReference>
<name>A0A4R6VS93_9HYPH</name>
<comment type="caution">
    <text evidence="1">The sequence shown here is derived from an EMBL/GenBank/DDBJ whole genome shotgun (WGS) entry which is preliminary data.</text>
</comment>
<reference evidence="1 2" key="1">
    <citation type="submission" date="2019-03" db="EMBL/GenBank/DDBJ databases">
        <title>Genomic Encyclopedia of Type Strains, Phase III (KMG-III): the genomes of soil and plant-associated and newly described type strains.</title>
        <authorList>
            <person name="Whitman W."/>
        </authorList>
    </citation>
    <scope>NUCLEOTIDE SEQUENCE [LARGE SCALE GENOMIC DNA]</scope>
    <source>
        <strain evidence="1 2">CGMCC 1.7002</strain>
    </source>
</reference>
<dbReference type="EMBL" id="SNYR01000001">
    <property type="protein sequence ID" value="TDQ66902.1"/>
    <property type="molecule type" value="Genomic_DNA"/>
</dbReference>
<dbReference type="CDD" id="cd00377">
    <property type="entry name" value="ICL_PEPM"/>
    <property type="match status" value="1"/>
</dbReference>
<dbReference type="PANTHER" id="PTHR42905:SF16">
    <property type="entry name" value="CARBOXYPHOSPHONOENOLPYRUVATE PHOSPHONOMUTASE-LIKE PROTEIN (AFU_ORTHOLOGUE AFUA_5G07230)"/>
    <property type="match status" value="1"/>
</dbReference>
<dbReference type="InterPro" id="IPR039556">
    <property type="entry name" value="ICL/PEPM"/>
</dbReference>
<dbReference type="AlphaFoldDB" id="A0A4R6VS93"/>
<gene>
    <name evidence="1" type="ORF">ATL17_0908</name>
</gene>
<dbReference type="Pfam" id="PF13714">
    <property type="entry name" value="PEP_mutase"/>
    <property type="match status" value="1"/>
</dbReference>
<dbReference type="Gene3D" id="3.20.20.60">
    <property type="entry name" value="Phosphoenolpyruvate-binding domains"/>
    <property type="match status" value="1"/>
</dbReference>
<evidence type="ECO:0000313" key="1">
    <source>
        <dbReference type="EMBL" id="TDQ66902.1"/>
    </source>
</evidence>
<proteinExistence type="predicted"/>
<dbReference type="GO" id="GO:0016829">
    <property type="term" value="F:lyase activity"/>
    <property type="evidence" value="ECO:0007669"/>
    <property type="project" value="UniProtKB-KW"/>
</dbReference>
<sequence>MSQKHKAEQFRDLHHAEAPLVLYNVWDAMGAGSLAEAGAPAVGTSSWAIAKAHGFEDGEEMPLAFAAQIVHCIATHVDVPVTADFEAGYASDLRQLRASAEQFLRTGIVGVNFEDQIVGGDGLYSLEDQVNRIQTVRHVADDLGIALFINARTDIFMQAKPTDDLEHLGEQAVARAKIYQRAGADGFFVPNLDNEAMIATLCQEVDMPLNIMSLDPNMDIAKMAALGVRRISFGPKPILDAMADFRQRQIV</sequence>
<keyword evidence="2" id="KW-1185">Reference proteome</keyword>
<dbReference type="Proteomes" id="UP000295391">
    <property type="component" value="Unassembled WGS sequence"/>
</dbReference>
<keyword evidence="1" id="KW-0456">Lyase</keyword>
<dbReference type="InterPro" id="IPR015813">
    <property type="entry name" value="Pyrv/PenolPyrv_kinase-like_dom"/>
</dbReference>
<accession>A0A4R6VS93</accession>
<protein>
    <submittedName>
        <fullName evidence="1">2-methylisocitrate lyase-like PEP mutase family enzyme</fullName>
    </submittedName>
</protein>
<organism evidence="1 2">
    <name type="scientific">Maritalea mobilis</name>
    <dbReference type="NCBI Taxonomy" id="483324"/>
    <lineage>
        <taxon>Bacteria</taxon>
        <taxon>Pseudomonadati</taxon>
        <taxon>Pseudomonadota</taxon>
        <taxon>Alphaproteobacteria</taxon>
        <taxon>Hyphomicrobiales</taxon>
        <taxon>Devosiaceae</taxon>
        <taxon>Maritalea</taxon>
    </lineage>
</organism>
<dbReference type="SUPFAM" id="SSF51621">
    <property type="entry name" value="Phosphoenolpyruvate/pyruvate domain"/>
    <property type="match status" value="1"/>
</dbReference>
<dbReference type="InterPro" id="IPR040442">
    <property type="entry name" value="Pyrv_kinase-like_dom_sf"/>
</dbReference>